<sequence>WVARCRGARSIGSSPALACSVMVSCSSPPSAGRRAGSPSPPRSIAR</sequence>
<feature type="non-terminal residue" evidence="3">
    <location>
        <position position="46"/>
    </location>
</feature>
<gene>
    <name evidence="3" type="ORF">AVDCRST_MAG22-1332</name>
</gene>
<feature type="chain" id="PRO_5026729884" evidence="2">
    <location>
        <begin position="19"/>
        <end position="46"/>
    </location>
</feature>
<name>A0A6J4NWI5_9ACTN</name>
<dbReference type="AlphaFoldDB" id="A0A6J4NWI5"/>
<keyword evidence="2" id="KW-0732">Signal</keyword>
<accession>A0A6J4NWI5</accession>
<proteinExistence type="predicted"/>
<evidence type="ECO:0000313" key="3">
    <source>
        <dbReference type="EMBL" id="CAA9399487.1"/>
    </source>
</evidence>
<feature type="region of interest" description="Disordered" evidence="1">
    <location>
        <begin position="26"/>
        <end position="46"/>
    </location>
</feature>
<organism evidence="3">
    <name type="scientific">uncultured Rubrobacteraceae bacterium</name>
    <dbReference type="NCBI Taxonomy" id="349277"/>
    <lineage>
        <taxon>Bacteria</taxon>
        <taxon>Bacillati</taxon>
        <taxon>Actinomycetota</taxon>
        <taxon>Rubrobacteria</taxon>
        <taxon>Rubrobacterales</taxon>
        <taxon>Rubrobacteraceae</taxon>
        <taxon>environmental samples</taxon>
    </lineage>
</organism>
<dbReference type="EMBL" id="CADCUV010000046">
    <property type="protein sequence ID" value="CAA9399487.1"/>
    <property type="molecule type" value="Genomic_DNA"/>
</dbReference>
<feature type="signal peptide" evidence="2">
    <location>
        <begin position="1"/>
        <end position="18"/>
    </location>
</feature>
<protein>
    <submittedName>
        <fullName evidence="3">Uncharacterized protein</fullName>
    </submittedName>
</protein>
<evidence type="ECO:0000256" key="1">
    <source>
        <dbReference type="SAM" id="MobiDB-lite"/>
    </source>
</evidence>
<feature type="non-terminal residue" evidence="3">
    <location>
        <position position="1"/>
    </location>
</feature>
<reference evidence="3" key="1">
    <citation type="submission" date="2020-02" db="EMBL/GenBank/DDBJ databases">
        <authorList>
            <person name="Meier V. D."/>
        </authorList>
    </citation>
    <scope>NUCLEOTIDE SEQUENCE</scope>
    <source>
        <strain evidence="3">AVDCRST_MAG22</strain>
    </source>
</reference>
<evidence type="ECO:0000256" key="2">
    <source>
        <dbReference type="SAM" id="SignalP"/>
    </source>
</evidence>